<dbReference type="STRING" id="150121.SAMN06296010_2767"/>
<sequence>MAIDPAASMQSDAFDPASNHLDARIDTVRTWTLRRRHELVVTRHDTGAVELRIDAGKPEQAGRLLARVHDDLHSKTVMEFFREWRVIS</sequence>
<evidence type="ECO:0000313" key="1">
    <source>
        <dbReference type="EMBL" id="SMG43354.1"/>
    </source>
</evidence>
<dbReference type="EMBL" id="FXAY01000005">
    <property type="protein sequence ID" value="SMG43354.1"/>
    <property type="molecule type" value="Genomic_DNA"/>
</dbReference>
<dbReference type="Proteomes" id="UP000193244">
    <property type="component" value="Unassembled WGS sequence"/>
</dbReference>
<reference evidence="2" key="1">
    <citation type="submission" date="2017-04" db="EMBL/GenBank/DDBJ databases">
        <authorList>
            <person name="Varghese N."/>
            <person name="Submissions S."/>
        </authorList>
    </citation>
    <scope>NUCLEOTIDE SEQUENCE [LARGE SCALE GENOMIC DNA]</scope>
    <source>
        <strain evidence="2">VKM Ac-2510</strain>
    </source>
</reference>
<gene>
    <name evidence="1" type="ORF">SAMN06296010_2767</name>
</gene>
<organism evidence="1 2">
    <name type="scientific">Agreia pratensis</name>
    <dbReference type="NCBI Taxonomy" id="150121"/>
    <lineage>
        <taxon>Bacteria</taxon>
        <taxon>Bacillati</taxon>
        <taxon>Actinomycetota</taxon>
        <taxon>Actinomycetes</taxon>
        <taxon>Micrococcales</taxon>
        <taxon>Microbacteriaceae</taxon>
        <taxon>Agreia</taxon>
    </lineage>
</organism>
<dbReference type="RefSeq" id="WP_085487004.1">
    <property type="nucleotide sequence ID" value="NZ_FXAY01000005.1"/>
</dbReference>
<protein>
    <submittedName>
        <fullName evidence="1">Uncharacterized protein</fullName>
    </submittedName>
</protein>
<name>A0A1X7KRC5_9MICO</name>
<dbReference type="AlphaFoldDB" id="A0A1X7KRC5"/>
<proteinExistence type="predicted"/>
<keyword evidence="2" id="KW-1185">Reference proteome</keyword>
<accession>A0A1X7KRC5</accession>
<evidence type="ECO:0000313" key="2">
    <source>
        <dbReference type="Proteomes" id="UP000193244"/>
    </source>
</evidence>
<dbReference type="OrthoDB" id="5118683at2"/>